<evidence type="ECO:0000256" key="1">
    <source>
        <dbReference type="SAM" id="Phobius"/>
    </source>
</evidence>
<keyword evidence="1" id="KW-0472">Membrane</keyword>
<feature type="transmembrane region" description="Helical" evidence="1">
    <location>
        <begin position="67"/>
        <end position="87"/>
    </location>
</feature>
<evidence type="ECO:0000313" key="4">
    <source>
        <dbReference type="Proteomes" id="UP000701801"/>
    </source>
</evidence>
<keyword evidence="4" id="KW-1185">Reference proteome</keyword>
<reference evidence="3" key="1">
    <citation type="submission" date="2021-07" db="EMBL/GenBank/DDBJ databases">
        <authorList>
            <person name="Durling M."/>
        </authorList>
    </citation>
    <scope>NUCLEOTIDE SEQUENCE</scope>
</reference>
<keyword evidence="1" id="KW-1133">Transmembrane helix</keyword>
<feature type="signal peptide" evidence="2">
    <location>
        <begin position="1"/>
        <end position="21"/>
    </location>
</feature>
<keyword evidence="2" id="KW-0732">Signal</keyword>
<accession>A0A9N9Q2F3</accession>
<organism evidence="3 4">
    <name type="scientific">Hymenoscyphus albidus</name>
    <dbReference type="NCBI Taxonomy" id="595503"/>
    <lineage>
        <taxon>Eukaryota</taxon>
        <taxon>Fungi</taxon>
        <taxon>Dikarya</taxon>
        <taxon>Ascomycota</taxon>
        <taxon>Pezizomycotina</taxon>
        <taxon>Leotiomycetes</taxon>
        <taxon>Helotiales</taxon>
        <taxon>Helotiaceae</taxon>
        <taxon>Hymenoscyphus</taxon>
    </lineage>
</organism>
<comment type="caution">
    <text evidence="3">The sequence shown here is derived from an EMBL/GenBank/DDBJ whole genome shotgun (WGS) entry which is preliminary data.</text>
</comment>
<dbReference type="EMBL" id="CAJVRM010000206">
    <property type="protein sequence ID" value="CAG8977160.1"/>
    <property type="molecule type" value="Genomic_DNA"/>
</dbReference>
<evidence type="ECO:0000313" key="3">
    <source>
        <dbReference type="EMBL" id="CAG8977160.1"/>
    </source>
</evidence>
<protein>
    <submittedName>
        <fullName evidence="3">Uncharacterized protein</fullName>
    </submittedName>
</protein>
<evidence type="ECO:0000256" key="2">
    <source>
        <dbReference type="SAM" id="SignalP"/>
    </source>
</evidence>
<dbReference type="OrthoDB" id="10418246at2759"/>
<sequence length="92" mass="10067">MRLTRLLSLITILVLSSLVLSAPTTLQDIRDVLSEEPNHYHDQPCPSEKVPRGVILPRETQLKTVKIAVIGGVAGLVVLSILALCCCHRKKS</sequence>
<gene>
    <name evidence="3" type="ORF">HYALB_00003381</name>
</gene>
<dbReference type="Proteomes" id="UP000701801">
    <property type="component" value="Unassembled WGS sequence"/>
</dbReference>
<feature type="chain" id="PRO_5040138556" evidence="2">
    <location>
        <begin position="22"/>
        <end position="92"/>
    </location>
</feature>
<name>A0A9N9Q2F3_9HELO</name>
<dbReference type="AlphaFoldDB" id="A0A9N9Q2F3"/>
<keyword evidence="1" id="KW-0812">Transmembrane</keyword>
<proteinExistence type="predicted"/>